<accession>A0A8J4B3B7</accession>
<feature type="compositionally biased region" description="Low complexity" evidence="1">
    <location>
        <begin position="652"/>
        <end position="670"/>
    </location>
</feature>
<keyword evidence="2" id="KW-0472">Membrane</keyword>
<feature type="compositionally biased region" description="Low complexity" evidence="1">
    <location>
        <begin position="52"/>
        <end position="65"/>
    </location>
</feature>
<feature type="signal peptide" evidence="3">
    <location>
        <begin position="1"/>
        <end position="21"/>
    </location>
</feature>
<comment type="caution">
    <text evidence="4">The sequence shown here is derived from an EMBL/GenBank/DDBJ whole genome shotgun (WGS) entry which is preliminary data.</text>
</comment>
<proteinExistence type="predicted"/>
<reference evidence="4" key="1">
    <citation type="journal article" date="2021" name="Proc. Natl. Acad. Sci. U.S.A.">
        <title>Three genomes in the algal genus Volvox reveal the fate of a haploid sex-determining region after a transition to homothallism.</title>
        <authorList>
            <person name="Yamamoto K."/>
            <person name="Hamaji T."/>
            <person name="Kawai-Toyooka H."/>
            <person name="Matsuzaki R."/>
            <person name="Takahashi F."/>
            <person name="Nishimura Y."/>
            <person name="Kawachi M."/>
            <person name="Noguchi H."/>
            <person name="Minakuchi Y."/>
            <person name="Umen J.G."/>
            <person name="Toyoda A."/>
            <person name="Nozaki H."/>
        </authorList>
    </citation>
    <scope>NUCLEOTIDE SEQUENCE</scope>
    <source>
        <strain evidence="4">NIES-3780</strain>
    </source>
</reference>
<keyword evidence="5" id="KW-1185">Reference proteome</keyword>
<gene>
    <name evidence="4" type="ORF">Vafri_8921</name>
</gene>
<feature type="region of interest" description="Disordered" evidence="1">
    <location>
        <begin position="707"/>
        <end position="731"/>
    </location>
</feature>
<feature type="compositionally biased region" description="Basic and acidic residues" evidence="1">
    <location>
        <begin position="42"/>
        <end position="51"/>
    </location>
</feature>
<dbReference type="AlphaFoldDB" id="A0A8J4B3B7"/>
<organism evidence="4 5">
    <name type="scientific">Volvox africanus</name>
    <dbReference type="NCBI Taxonomy" id="51714"/>
    <lineage>
        <taxon>Eukaryota</taxon>
        <taxon>Viridiplantae</taxon>
        <taxon>Chlorophyta</taxon>
        <taxon>core chlorophytes</taxon>
        <taxon>Chlorophyceae</taxon>
        <taxon>CS clade</taxon>
        <taxon>Chlamydomonadales</taxon>
        <taxon>Volvocaceae</taxon>
        <taxon>Volvox</taxon>
    </lineage>
</organism>
<feature type="compositionally biased region" description="Gly residues" evidence="1">
    <location>
        <begin position="93"/>
        <end position="102"/>
    </location>
</feature>
<feature type="compositionally biased region" description="Gly residues" evidence="1">
    <location>
        <begin position="959"/>
        <end position="971"/>
    </location>
</feature>
<feature type="compositionally biased region" description="Basic residues" evidence="1">
    <location>
        <begin position="126"/>
        <end position="143"/>
    </location>
</feature>
<feature type="region of interest" description="Disordered" evidence="1">
    <location>
        <begin position="25"/>
        <end position="157"/>
    </location>
</feature>
<evidence type="ECO:0000313" key="5">
    <source>
        <dbReference type="Proteomes" id="UP000747399"/>
    </source>
</evidence>
<keyword evidence="2" id="KW-0812">Transmembrane</keyword>
<dbReference type="Proteomes" id="UP000747399">
    <property type="component" value="Unassembled WGS sequence"/>
</dbReference>
<feature type="region of interest" description="Disordered" evidence="1">
    <location>
        <begin position="185"/>
        <end position="211"/>
    </location>
</feature>
<protein>
    <submittedName>
        <fullName evidence="4">Uncharacterized protein</fullName>
    </submittedName>
</protein>
<dbReference type="EMBL" id="BNCO01000014">
    <property type="protein sequence ID" value="GIL53276.1"/>
    <property type="molecule type" value="Genomic_DNA"/>
</dbReference>
<feature type="region of interest" description="Disordered" evidence="1">
    <location>
        <begin position="953"/>
        <end position="977"/>
    </location>
</feature>
<evidence type="ECO:0000256" key="2">
    <source>
        <dbReference type="SAM" id="Phobius"/>
    </source>
</evidence>
<evidence type="ECO:0000313" key="4">
    <source>
        <dbReference type="EMBL" id="GIL53276.1"/>
    </source>
</evidence>
<feature type="transmembrane region" description="Helical" evidence="2">
    <location>
        <begin position="824"/>
        <end position="848"/>
    </location>
</feature>
<evidence type="ECO:0000256" key="1">
    <source>
        <dbReference type="SAM" id="MobiDB-lite"/>
    </source>
</evidence>
<feature type="region of interest" description="Disordered" evidence="1">
    <location>
        <begin position="506"/>
        <end position="530"/>
    </location>
</feature>
<name>A0A8J4B3B7_9CHLO</name>
<sequence length="1018" mass="106085">MLWCCLRTTLLLLLLFAAALSSVGTRDRDDGQVQNERPAPIRKKDASREADAAAATADKTLAATTQMRDETSTSMQQVTRTGLFKDLNEVSKGAGGGRGRGGSDIDNGSGRAHHSSGGGGGERGCLRGHGRRPASCRTSRRPSGRSLPKGVAAVRRQPHHANAVANSLVKSADAKVAATRRRTLQTSAVGQHQGMVAAAPRKNGGGGGSGGGGKDEYLHGYYGTAADDIIAAAKFGTAAATAAASDVSSGIYANAKKPLAGSTASSGSKLPYRSYITDKLGDDVPIRTRAVDPEIYPIYMDGDTGRIAGVLQSDDGSPLLFSESSADESHTQGRSGVNVGGDSSKGPRQQQQQQQDPLKKETEMRYILYDVLGDKSVFDQGPDSVAATRHDGHLPGPSDTFPYDISEPFLQQMYDYTSDGTTTTGVSLRGFARGSVTAAVKVDKASENDEEKAAALELWQALYDMFSDDDAKFGPQQEAMYIRLYEQDPVLFWAVHDEVVARRVGDKDEVEPGWSDPAANPGAANPSPATTAAATTSAVVAVAYGDGMVIDVDTGSTAATADKVVLGGDTSGPGLDSAAYDYPSHYGDDVYESEYDQMLWGKEHGNHLLQDTEVRQRLNENEQQQQHAEQQDVMRKVMEASTAVAATFATSATSATSVTSAGPAATSTAADRTEKTVVAVIPAGGESSIAATAATTAVGAFASRDVSSDSAARGDDGASISPTPPTTTTTTTVTSVTAHGSEQAVAAAASHLPFLQAMSRWSVRHMQHGGAVSHLSTVPEFLSGAVNESAAITGEDALLTTAPGARTAARDAEWGLLERAGTTILLVAVAVTITALLIALVAVAALTYHRGRLAYGRAASPNQRNSAAAPTVMIRFVGVRGARRARRNWYSHIESLSSLSSGSGSGGDNGDGAPWHRDSGNKIAAAAYRDKGLTAWADNRRVHDNVEEGWAEQHQCNGSGSGGGGDGGGTAASGTPSLELLIPPLQNQQGRASGGGLPLHDSSGSWISQILIDRLQYL</sequence>
<keyword evidence="3" id="KW-0732">Signal</keyword>
<keyword evidence="2" id="KW-1133">Transmembrane helix</keyword>
<feature type="region of interest" description="Disordered" evidence="1">
    <location>
        <begin position="652"/>
        <end position="671"/>
    </location>
</feature>
<feature type="region of interest" description="Disordered" evidence="1">
    <location>
        <begin position="318"/>
        <end position="360"/>
    </location>
</feature>
<evidence type="ECO:0000256" key="3">
    <source>
        <dbReference type="SAM" id="SignalP"/>
    </source>
</evidence>
<feature type="compositionally biased region" description="Low complexity" evidence="1">
    <location>
        <begin position="517"/>
        <end position="530"/>
    </location>
</feature>
<feature type="region of interest" description="Disordered" evidence="1">
    <location>
        <begin position="897"/>
        <end position="918"/>
    </location>
</feature>
<feature type="chain" id="PRO_5035326333" evidence="3">
    <location>
        <begin position="22"/>
        <end position="1018"/>
    </location>
</feature>